<feature type="region of interest" description="Disordered" evidence="2">
    <location>
        <begin position="172"/>
        <end position="208"/>
    </location>
</feature>
<dbReference type="PANTHER" id="PTHR23086:SF8">
    <property type="entry name" value="PHOSPHATIDYLINOSITOL 5-PHOSPHATE 4-KINASE, ISOFORM A"/>
    <property type="match status" value="1"/>
</dbReference>
<name>A0ABQ8FAV6_9FUNG</name>
<sequence>MTRGSVLSTLALGRLQLSTIGRGFSYSNLLSWLAWLSCTSLLVSSYTPSCFYLITATTTTTTTKATLLLFLTADRILRAAPSATHTSTPCMSSAAGPIPSTADMTSGASSLHYQTPTSESKSNAEHLMAHGHHSHSRTASIESSQLQRSIAEDTPNHNLITKHSCAHTDQPFGLPRSSWVQKPRTHPEISLSESPPAPHQRASAIDSTSSPLTHAMAASVLLSSNNSHTASMNLPESTRASSVFAVPHPFINVPVRESSLVPGALTVIGIMDHHTEPISTTKTGSTIGSTIGSTNGSTTNTTTIPVICDLLATDESTVATSITTTDPRALCTSSSTPSATLVAPMQPLTAQPIPWMTGIPEMQEVQLDTASTKSTPKLAANPTHTVPTSLAPSVNAPFTTTTHTSSPALASLLLSAPVPVPVPGATPASTTATATSYSAASTVPIDRHHRMTVRSPSSTEHEVPITNSIRLQTLRDRARSPTVSELELSKSRDAIEPSRSISSSLSISVTPTTTTPNVRRNTVGDSITVLVPTERLAIQSDDRFMRASPTRRITSQELVPTRRSFHQREVLVGTPVKEGHVNYMLMYDMLTGIRISVSRCNAKPLRDIVPEDFTAAHKLAFDVTGNEMTPSSKYDFKFKDYAPWVFRRIRDSFHVDPAEYLLSLTGKYVLSELGSPGKSGSFFYYSQDYRFIIKTIHHSEHKFIIHTLQDYYEHIRSNPHTLLSRIFGLHRVKLPGNRKIHFVVMGNVFPPNKDIHEVYDLKGSEVGRSIPEEEARKNPRAVMKDLNWIERGRKLLLGTEKRRLLVEQMERDSIFLTAQKIMDYSLLVGLHDVIKGNRDNIRDLTLSVFEPNPETLSRRATASTRGSKAQVIKKAMVESDIMQLGPSTSRLPDNVPPERRYCIFYQDEGGFRATDETNMPLKEIYYIGIIDIFTKYSAAKKVEHFFKSFKSDRNKISAVNPVLYGTRFLEFMRNAIKGYTGDPLTANQIPPTPVSPSFSLPLASEASTSVPMQTVLPPAPASAPFL</sequence>
<reference evidence="4 5" key="1">
    <citation type="submission" date="2021-02" db="EMBL/GenBank/DDBJ databases">
        <title>Variation within the Batrachochytrium salamandrivorans European outbreak.</title>
        <authorList>
            <person name="Kelly M."/>
            <person name="Pasmans F."/>
            <person name="Shea T.P."/>
            <person name="Munoz J.F."/>
            <person name="Carranza S."/>
            <person name="Cuomo C.A."/>
            <person name="Martel A."/>
        </authorList>
    </citation>
    <scope>NUCLEOTIDE SEQUENCE [LARGE SCALE GENOMIC DNA]</scope>
    <source>
        <strain evidence="4 5">AMFP18/2</strain>
    </source>
</reference>
<keyword evidence="1" id="KW-0067">ATP-binding</keyword>
<proteinExistence type="predicted"/>
<keyword evidence="1" id="KW-0547">Nucleotide-binding</keyword>
<organism evidence="4 5">
    <name type="scientific">Batrachochytrium salamandrivorans</name>
    <dbReference type="NCBI Taxonomy" id="1357716"/>
    <lineage>
        <taxon>Eukaryota</taxon>
        <taxon>Fungi</taxon>
        <taxon>Fungi incertae sedis</taxon>
        <taxon>Chytridiomycota</taxon>
        <taxon>Chytridiomycota incertae sedis</taxon>
        <taxon>Chytridiomycetes</taxon>
        <taxon>Rhizophydiales</taxon>
        <taxon>Rhizophydiales incertae sedis</taxon>
        <taxon>Batrachochytrium</taxon>
    </lineage>
</organism>
<feature type="region of interest" description="Disordered" evidence="2">
    <location>
        <begin position="84"/>
        <end position="148"/>
    </location>
</feature>
<feature type="compositionally biased region" description="Polar residues" evidence="2">
    <location>
        <begin position="102"/>
        <end position="121"/>
    </location>
</feature>
<feature type="domain" description="PIPK" evidence="3">
    <location>
        <begin position="577"/>
        <end position="976"/>
    </location>
</feature>
<dbReference type="InterPro" id="IPR023610">
    <property type="entry name" value="PInositol-4/5-P-5/4-kinase"/>
</dbReference>
<dbReference type="InterPro" id="IPR002498">
    <property type="entry name" value="PInositol-4-P-4/5-kinase_core"/>
</dbReference>
<feature type="region of interest" description="Disordered" evidence="2">
    <location>
        <begin position="476"/>
        <end position="520"/>
    </location>
</feature>
<dbReference type="CDD" id="cd17303">
    <property type="entry name" value="PIPKc_PIP5K_yeast_like"/>
    <property type="match status" value="1"/>
</dbReference>
<dbReference type="InterPro" id="IPR027483">
    <property type="entry name" value="PInositol-4-P-4/5-kinase_C_sf"/>
</dbReference>
<evidence type="ECO:0000313" key="5">
    <source>
        <dbReference type="Proteomes" id="UP001648503"/>
    </source>
</evidence>
<comment type="caution">
    <text evidence="4">The sequence shown here is derived from an EMBL/GenBank/DDBJ whole genome shotgun (WGS) entry which is preliminary data.</text>
</comment>
<evidence type="ECO:0000256" key="1">
    <source>
        <dbReference type="PROSITE-ProRule" id="PRU00781"/>
    </source>
</evidence>
<dbReference type="InterPro" id="IPR027484">
    <property type="entry name" value="PInositol-4-P-5-kinase_N"/>
</dbReference>
<dbReference type="PANTHER" id="PTHR23086">
    <property type="entry name" value="PHOSPHATIDYLINOSITOL-4-PHOSPHATE 5-KINASE"/>
    <property type="match status" value="1"/>
</dbReference>
<protein>
    <recommendedName>
        <fullName evidence="3">PIPK domain-containing protein</fullName>
    </recommendedName>
</protein>
<dbReference type="Gene3D" id="3.30.800.10">
    <property type="entry name" value="Phosphatidylinositol Phosphate Kinase II Beta"/>
    <property type="match status" value="1"/>
</dbReference>
<keyword evidence="1" id="KW-0808">Transferase</keyword>
<evidence type="ECO:0000256" key="2">
    <source>
        <dbReference type="SAM" id="MobiDB-lite"/>
    </source>
</evidence>
<keyword evidence="5" id="KW-1185">Reference proteome</keyword>
<feature type="compositionally biased region" description="Basic and acidic residues" evidence="2">
    <location>
        <begin position="487"/>
        <end position="496"/>
    </location>
</feature>
<dbReference type="Proteomes" id="UP001648503">
    <property type="component" value="Unassembled WGS sequence"/>
</dbReference>
<feature type="compositionally biased region" description="Polar residues" evidence="2">
    <location>
        <begin position="137"/>
        <end position="148"/>
    </location>
</feature>
<dbReference type="PROSITE" id="PS51455">
    <property type="entry name" value="PIPK"/>
    <property type="match status" value="1"/>
</dbReference>
<dbReference type="EMBL" id="JAFCIX010000313">
    <property type="protein sequence ID" value="KAH6595108.1"/>
    <property type="molecule type" value="Genomic_DNA"/>
</dbReference>
<evidence type="ECO:0000259" key="3">
    <source>
        <dbReference type="PROSITE" id="PS51455"/>
    </source>
</evidence>
<feature type="compositionally biased region" description="Low complexity" evidence="2">
    <location>
        <begin position="497"/>
        <end position="520"/>
    </location>
</feature>
<accession>A0ABQ8FAV6</accession>
<dbReference type="Pfam" id="PF01504">
    <property type="entry name" value="PIP5K"/>
    <property type="match status" value="1"/>
</dbReference>
<gene>
    <name evidence="4" type="ORF">BASA50_006094</name>
</gene>
<dbReference type="SMART" id="SM00330">
    <property type="entry name" value="PIPKc"/>
    <property type="match status" value="1"/>
</dbReference>
<dbReference type="Gene3D" id="3.30.810.10">
    <property type="entry name" value="2-Layer Sandwich"/>
    <property type="match status" value="1"/>
</dbReference>
<evidence type="ECO:0000313" key="4">
    <source>
        <dbReference type="EMBL" id="KAH6595108.1"/>
    </source>
</evidence>
<dbReference type="SUPFAM" id="SSF56104">
    <property type="entry name" value="SAICAR synthase-like"/>
    <property type="match status" value="1"/>
</dbReference>
<keyword evidence="1" id="KW-0418">Kinase</keyword>